<dbReference type="SUPFAM" id="SSF51905">
    <property type="entry name" value="FAD/NAD(P)-binding domain"/>
    <property type="match status" value="1"/>
</dbReference>
<dbReference type="Proteomes" id="UP000245946">
    <property type="component" value="Unassembled WGS sequence"/>
</dbReference>
<evidence type="ECO:0000259" key="5">
    <source>
        <dbReference type="Pfam" id="PF07992"/>
    </source>
</evidence>
<dbReference type="EMBL" id="KZ819292">
    <property type="protein sequence ID" value="PWN98308.1"/>
    <property type="molecule type" value="Genomic_DNA"/>
</dbReference>
<dbReference type="GO" id="GO:0004174">
    <property type="term" value="F:electron-transferring-flavoprotein dehydrogenase activity"/>
    <property type="evidence" value="ECO:0007669"/>
    <property type="project" value="TreeGrafter"/>
</dbReference>
<protein>
    <submittedName>
        <fullName evidence="6">FAD/NAD(P)-binding domain-containing protein</fullName>
    </submittedName>
</protein>
<keyword evidence="4" id="KW-0560">Oxidoreductase</keyword>
<name>A0A316ZBA7_9BASI</name>
<evidence type="ECO:0000313" key="7">
    <source>
        <dbReference type="Proteomes" id="UP000245946"/>
    </source>
</evidence>
<dbReference type="Pfam" id="PF07992">
    <property type="entry name" value="Pyr_redox_2"/>
    <property type="match status" value="1"/>
</dbReference>
<gene>
    <name evidence="6" type="ORF">FA09DRAFT_329907</name>
</gene>
<dbReference type="RefSeq" id="XP_025598587.1">
    <property type="nucleotide sequence ID" value="XM_025742382.1"/>
</dbReference>
<dbReference type="OrthoDB" id="202203at2759"/>
<reference evidence="6 7" key="1">
    <citation type="journal article" date="2018" name="Mol. Biol. Evol.">
        <title>Broad Genomic Sampling Reveals a Smut Pathogenic Ancestry of the Fungal Clade Ustilaginomycotina.</title>
        <authorList>
            <person name="Kijpornyongpan T."/>
            <person name="Mondo S.J."/>
            <person name="Barry K."/>
            <person name="Sandor L."/>
            <person name="Lee J."/>
            <person name="Lipzen A."/>
            <person name="Pangilinan J."/>
            <person name="LaButti K."/>
            <person name="Hainaut M."/>
            <person name="Henrissat B."/>
            <person name="Grigoriev I.V."/>
            <person name="Spatafora J.W."/>
            <person name="Aime M.C."/>
        </authorList>
    </citation>
    <scope>NUCLEOTIDE SEQUENCE [LARGE SCALE GENOMIC DNA]</scope>
    <source>
        <strain evidence="6 7">MCA 4186</strain>
    </source>
</reference>
<sequence length="373" mass="39094">MSDLKNVVIVGASSGAALARQLEKKLPSSHRIVLIDSNESAYWPIGGLRAAVKPGSEEQMFAPLKGFFKEGSRHVVLPLTKVTAISNSSVTLEEARDGFGTEIALDLGVIATGSTYPSPMRSEDAVTAEAKAALKKKQDEVARAESILIVGGGPVGIEFAGEVKDVHPDKKVTLCTSGKTLLSPDWKPAFPSKLHNQLVKLGVTVQYEAKIDLPESVNSAELLSEAVEISTPAGPLKTDFVLIASGGKPNTQLLPDAALDDSKRIKVNAQSLRVEHAELDKWFAIGDANNAPGSKTYMSASAQAPAVAANIVAALFQSNTIKAYKPPGAIMVVPIGTSGGASQLSIVVLGEWVTSLAKGKGLLLGMFKGTYGI</sequence>
<dbReference type="PANTHER" id="PTHR43735:SF3">
    <property type="entry name" value="FERROPTOSIS SUPPRESSOR PROTEIN 1"/>
    <property type="match status" value="1"/>
</dbReference>
<evidence type="ECO:0000256" key="1">
    <source>
        <dbReference type="ARBA" id="ARBA00006442"/>
    </source>
</evidence>
<evidence type="ECO:0000313" key="6">
    <source>
        <dbReference type="EMBL" id="PWN98308.1"/>
    </source>
</evidence>
<keyword evidence="3" id="KW-0274">FAD</keyword>
<feature type="domain" description="FAD/NAD(P)-binding" evidence="5">
    <location>
        <begin position="6"/>
        <end position="302"/>
    </location>
</feature>
<dbReference type="InterPro" id="IPR023753">
    <property type="entry name" value="FAD/NAD-binding_dom"/>
</dbReference>
<proteinExistence type="inferred from homology"/>
<dbReference type="STRING" id="58919.A0A316ZBA7"/>
<dbReference type="GO" id="GO:0050660">
    <property type="term" value="F:flavin adenine dinucleotide binding"/>
    <property type="evidence" value="ECO:0007669"/>
    <property type="project" value="TreeGrafter"/>
</dbReference>
<evidence type="ECO:0000256" key="3">
    <source>
        <dbReference type="ARBA" id="ARBA00022827"/>
    </source>
</evidence>
<dbReference type="PRINTS" id="PR00411">
    <property type="entry name" value="PNDRDTASEI"/>
</dbReference>
<dbReference type="InterPro" id="IPR036188">
    <property type="entry name" value="FAD/NAD-bd_sf"/>
</dbReference>
<evidence type="ECO:0000256" key="2">
    <source>
        <dbReference type="ARBA" id="ARBA00022630"/>
    </source>
</evidence>
<dbReference type="Gene3D" id="3.50.50.100">
    <property type="match status" value="1"/>
</dbReference>
<evidence type="ECO:0000256" key="4">
    <source>
        <dbReference type="ARBA" id="ARBA00023002"/>
    </source>
</evidence>
<dbReference type="GO" id="GO:0005737">
    <property type="term" value="C:cytoplasm"/>
    <property type="evidence" value="ECO:0007669"/>
    <property type="project" value="TreeGrafter"/>
</dbReference>
<dbReference type="PRINTS" id="PR00368">
    <property type="entry name" value="FADPNR"/>
</dbReference>
<dbReference type="PANTHER" id="PTHR43735">
    <property type="entry name" value="APOPTOSIS-INDUCING FACTOR 1"/>
    <property type="match status" value="1"/>
</dbReference>
<keyword evidence="7" id="KW-1185">Reference proteome</keyword>
<accession>A0A316ZBA7</accession>
<dbReference type="AlphaFoldDB" id="A0A316ZBA7"/>
<keyword evidence="2" id="KW-0285">Flavoprotein</keyword>
<organism evidence="6 7">
    <name type="scientific">Tilletiopsis washingtonensis</name>
    <dbReference type="NCBI Taxonomy" id="58919"/>
    <lineage>
        <taxon>Eukaryota</taxon>
        <taxon>Fungi</taxon>
        <taxon>Dikarya</taxon>
        <taxon>Basidiomycota</taxon>
        <taxon>Ustilaginomycotina</taxon>
        <taxon>Exobasidiomycetes</taxon>
        <taxon>Entylomatales</taxon>
        <taxon>Entylomatales incertae sedis</taxon>
        <taxon>Tilletiopsis</taxon>
    </lineage>
</organism>
<dbReference type="GeneID" id="37269926"/>
<comment type="similarity">
    <text evidence="1">Belongs to the FAD-dependent oxidoreductase family.</text>
</comment>